<dbReference type="GO" id="GO:0085020">
    <property type="term" value="P:protein K6-linked ubiquitination"/>
    <property type="evidence" value="ECO:0007669"/>
    <property type="project" value="TreeGrafter"/>
</dbReference>
<evidence type="ECO:0000256" key="1">
    <source>
        <dbReference type="ARBA" id="ARBA00022737"/>
    </source>
</evidence>
<dbReference type="SUPFAM" id="SSF48403">
    <property type="entry name" value="Ankyrin repeat"/>
    <property type="match status" value="1"/>
</dbReference>
<dbReference type="PANTHER" id="PTHR24171:SF8">
    <property type="entry name" value="BRCA1-ASSOCIATED RING DOMAIN PROTEIN 1"/>
    <property type="match status" value="1"/>
</dbReference>
<name>A0AAD9P2M2_RIDPI</name>
<dbReference type="Gene3D" id="1.25.40.20">
    <property type="entry name" value="Ankyrin repeat-containing domain"/>
    <property type="match status" value="1"/>
</dbReference>
<proteinExistence type="predicted"/>
<evidence type="ECO:0008006" key="6">
    <source>
        <dbReference type="Google" id="ProtNLM"/>
    </source>
</evidence>
<evidence type="ECO:0000256" key="2">
    <source>
        <dbReference type="ARBA" id="ARBA00023043"/>
    </source>
</evidence>
<sequence>MGDEATSGQAFQWALTNGDIDQVKTCINENKTLAGEMLPNGRYPLSVAADYGQKEVIEFLITKGADVNANDRYGISPLLSAIYEGHTECVKILLQKGANKTVTAPDGSSLIDCAEKEEIKALLK</sequence>
<reference evidence="4" key="1">
    <citation type="journal article" date="2023" name="Mol. Biol. Evol.">
        <title>Third-Generation Sequencing Reveals the Adaptive Role of the Epigenome in Three Deep-Sea Polychaetes.</title>
        <authorList>
            <person name="Perez M."/>
            <person name="Aroh O."/>
            <person name="Sun Y."/>
            <person name="Lan Y."/>
            <person name="Juniper S.K."/>
            <person name="Young C.R."/>
            <person name="Angers B."/>
            <person name="Qian P.Y."/>
        </authorList>
    </citation>
    <scope>NUCLEOTIDE SEQUENCE</scope>
    <source>
        <strain evidence="4">R07B-5</strain>
    </source>
</reference>
<dbReference type="AlphaFoldDB" id="A0AAD9P2M2"/>
<keyword evidence="5" id="KW-1185">Reference proteome</keyword>
<dbReference type="GO" id="GO:0031436">
    <property type="term" value="C:BRCA1-BARD1 complex"/>
    <property type="evidence" value="ECO:0007669"/>
    <property type="project" value="TreeGrafter"/>
</dbReference>
<accession>A0AAD9P2M2</accession>
<evidence type="ECO:0000313" key="5">
    <source>
        <dbReference type="Proteomes" id="UP001209878"/>
    </source>
</evidence>
<protein>
    <recommendedName>
        <fullName evidence="6">Myotrophin</fullName>
    </recommendedName>
</protein>
<organism evidence="4 5">
    <name type="scientific">Ridgeia piscesae</name>
    <name type="common">Tubeworm</name>
    <dbReference type="NCBI Taxonomy" id="27915"/>
    <lineage>
        <taxon>Eukaryota</taxon>
        <taxon>Metazoa</taxon>
        <taxon>Spiralia</taxon>
        <taxon>Lophotrochozoa</taxon>
        <taxon>Annelida</taxon>
        <taxon>Polychaeta</taxon>
        <taxon>Sedentaria</taxon>
        <taxon>Canalipalpata</taxon>
        <taxon>Sabellida</taxon>
        <taxon>Siboglinidae</taxon>
        <taxon>Ridgeia</taxon>
    </lineage>
</organism>
<keyword evidence="1" id="KW-0677">Repeat</keyword>
<comment type="caution">
    <text evidence="4">The sequence shown here is derived from an EMBL/GenBank/DDBJ whole genome shotgun (WGS) entry which is preliminary data.</text>
</comment>
<dbReference type="PROSITE" id="PS50297">
    <property type="entry name" value="ANK_REP_REGION"/>
    <property type="match status" value="2"/>
</dbReference>
<dbReference type="SMART" id="SM00248">
    <property type="entry name" value="ANK"/>
    <property type="match status" value="2"/>
</dbReference>
<dbReference type="EMBL" id="JAODUO010000180">
    <property type="protein sequence ID" value="KAK2187015.1"/>
    <property type="molecule type" value="Genomic_DNA"/>
</dbReference>
<dbReference type="PANTHER" id="PTHR24171">
    <property type="entry name" value="ANKYRIN REPEAT DOMAIN-CONTAINING PROTEIN 39-RELATED"/>
    <property type="match status" value="1"/>
</dbReference>
<dbReference type="Pfam" id="PF12796">
    <property type="entry name" value="Ank_2"/>
    <property type="match status" value="1"/>
</dbReference>
<dbReference type="GO" id="GO:0004842">
    <property type="term" value="F:ubiquitin-protein transferase activity"/>
    <property type="evidence" value="ECO:0007669"/>
    <property type="project" value="TreeGrafter"/>
</dbReference>
<dbReference type="GO" id="GO:0070531">
    <property type="term" value="C:BRCA1-A complex"/>
    <property type="evidence" value="ECO:0007669"/>
    <property type="project" value="TreeGrafter"/>
</dbReference>
<keyword evidence="2 3" id="KW-0040">ANK repeat</keyword>
<gene>
    <name evidence="4" type="ORF">NP493_180g01024</name>
</gene>
<evidence type="ECO:0000256" key="3">
    <source>
        <dbReference type="PROSITE-ProRule" id="PRU00023"/>
    </source>
</evidence>
<dbReference type="Proteomes" id="UP001209878">
    <property type="component" value="Unassembled WGS sequence"/>
</dbReference>
<dbReference type="InterPro" id="IPR002110">
    <property type="entry name" value="Ankyrin_rpt"/>
</dbReference>
<dbReference type="InterPro" id="IPR036770">
    <property type="entry name" value="Ankyrin_rpt-contain_sf"/>
</dbReference>
<feature type="repeat" description="ANK" evidence="3">
    <location>
        <begin position="73"/>
        <end position="105"/>
    </location>
</feature>
<dbReference type="PROSITE" id="PS50088">
    <property type="entry name" value="ANK_REPEAT"/>
    <property type="match status" value="2"/>
</dbReference>
<feature type="repeat" description="ANK" evidence="3">
    <location>
        <begin position="40"/>
        <end position="72"/>
    </location>
</feature>
<evidence type="ECO:0000313" key="4">
    <source>
        <dbReference type="EMBL" id="KAK2187015.1"/>
    </source>
</evidence>